<proteinExistence type="predicted"/>
<organism evidence="1 2">
    <name type="scientific">Pleomorphomonas carboxyditropha</name>
    <dbReference type="NCBI Taxonomy" id="2023338"/>
    <lineage>
        <taxon>Bacteria</taxon>
        <taxon>Pseudomonadati</taxon>
        <taxon>Pseudomonadota</taxon>
        <taxon>Alphaproteobacteria</taxon>
        <taxon>Hyphomicrobiales</taxon>
        <taxon>Pleomorphomonadaceae</taxon>
        <taxon>Pleomorphomonas</taxon>
    </lineage>
</organism>
<sequence>MGLRGRLRERGGMTNPASFHHATCGLCGRRADGIGFSPGGRPPAVWVCNDCGLARARTATRMRDFDAVERRAFALAARRAGQFLDTIGKTDLAVLTTEEYESFLRAFQTHFVEEIRRLVEGEATP</sequence>
<accession>A0A2G9WRM8</accession>
<dbReference type="InterPro" id="IPR045422">
    <property type="entry name" value="DUF6511"/>
</dbReference>
<comment type="caution">
    <text evidence="1">The sequence shown here is derived from an EMBL/GenBank/DDBJ whole genome shotgun (WGS) entry which is preliminary data.</text>
</comment>
<dbReference type="EMBL" id="NQVN01000023">
    <property type="protein sequence ID" value="PIO96982.1"/>
    <property type="molecule type" value="Genomic_DNA"/>
</dbReference>
<keyword evidence="2" id="KW-1185">Reference proteome</keyword>
<name>A0A2G9WRM8_9HYPH</name>
<evidence type="ECO:0000313" key="1">
    <source>
        <dbReference type="EMBL" id="PIO96982.1"/>
    </source>
</evidence>
<reference evidence="1 2" key="1">
    <citation type="submission" date="2017-08" db="EMBL/GenBank/DDBJ databases">
        <title>Pleomorphomonas carboxidotrophicus sp. nov., a new mesophilic hydrogenogenic carboxidotroph.</title>
        <authorList>
            <person name="Esquivel-Elizondo S."/>
            <person name="Krajmalnik-Brown R."/>
            <person name="Maldonado J."/>
        </authorList>
    </citation>
    <scope>NUCLEOTIDE SEQUENCE [LARGE SCALE GENOMIC DNA]</scope>
    <source>
        <strain evidence="1 2">SVCO-16</strain>
    </source>
</reference>
<dbReference type="AlphaFoldDB" id="A0A2G9WRM8"/>
<dbReference type="Pfam" id="PF20121">
    <property type="entry name" value="DUF6511"/>
    <property type="match status" value="1"/>
</dbReference>
<gene>
    <name evidence="1" type="ORF">CJ014_22880</name>
</gene>
<protein>
    <submittedName>
        <fullName evidence="1">Uncharacterized protein</fullName>
    </submittedName>
</protein>
<dbReference type="Proteomes" id="UP000231070">
    <property type="component" value="Unassembled WGS sequence"/>
</dbReference>
<evidence type="ECO:0000313" key="2">
    <source>
        <dbReference type="Proteomes" id="UP000231070"/>
    </source>
</evidence>